<dbReference type="NCBIfam" id="NF004326">
    <property type="entry name" value="PRK05720.1"/>
    <property type="match status" value="1"/>
</dbReference>
<dbReference type="Proteomes" id="UP001612741">
    <property type="component" value="Unassembled WGS sequence"/>
</dbReference>
<reference evidence="3 4" key="1">
    <citation type="submission" date="2024-10" db="EMBL/GenBank/DDBJ databases">
        <title>The Natural Products Discovery Center: Release of the First 8490 Sequenced Strains for Exploring Actinobacteria Biosynthetic Diversity.</title>
        <authorList>
            <person name="Kalkreuter E."/>
            <person name="Kautsar S.A."/>
            <person name="Yang D."/>
            <person name="Bader C.D."/>
            <person name="Teijaro C.N."/>
            <person name="Fluegel L."/>
            <person name="Davis C.M."/>
            <person name="Simpson J.R."/>
            <person name="Lauterbach L."/>
            <person name="Steele A.D."/>
            <person name="Gui C."/>
            <person name="Meng S."/>
            <person name="Li G."/>
            <person name="Viehrig K."/>
            <person name="Ye F."/>
            <person name="Su P."/>
            <person name="Kiefer A.F."/>
            <person name="Nichols A."/>
            <person name="Cepeda A.J."/>
            <person name="Yan W."/>
            <person name="Fan B."/>
            <person name="Jiang Y."/>
            <person name="Adhikari A."/>
            <person name="Zheng C.-J."/>
            <person name="Schuster L."/>
            <person name="Cowan T.M."/>
            <person name="Smanski M.J."/>
            <person name="Chevrette M.G."/>
            <person name="De Carvalho L.P.S."/>
            <person name="Shen B."/>
        </authorList>
    </citation>
    <scope>NUCLEOTIDE SEQUENCE [LARGE SCALE GENOMIC DNA]</scope>
    <source>
        <strain evidence="3 4">NPDC050545</strain>
    </source>
</reference>
<comment type="catalytic activity">
    <reaction evidence="2">
        <text>5-(methylsulfanyl)-alpha-D-ribose 1-phosphate = 5-(methylsulfanyl)-D-ribulose 1-phosphate</text>
        <dbReference type="Rhea" id="RHEA:19989"/>
        <dbReference type="ChEBI" id="CHEBI:58533"/>
        <dbReference type="ChEBI" id="CHEBI:58548"/>
        <dbReference type="EC" id="5.3.1.23"/>
    </reaction>
</comment>
<feature type="binding site" evidence="2">
    <location>
        <begin position="222"/>
        <end position="223"/>
    </location>
    <ligand>
        <name>substrate</name>
    </ligand>
</feature>
<dbReference type="Gene3D" id="3.40.50.10470">
    <property type="entry name" value="Translation initiation factor eif-2b, domain 2"/>
    <property type="match status" value="1"/>
</dbReference>
<protein>
    <recommendedName>
        <fullName evidence="2">Methylthioribose-1-phosphate isomerase</fullName>
        <shortName evidence="2">M1Pi</shortName>
        <shortName evidence="2">MTR-1-P isomerase</shortName>
        <ecNumber evidence="2">5.3.1.23</ecNumber>
    </recommendedName>
    <alternativeName>
        <fullName evidence="2">S-methyl-5-thioribose-1-phosphate isomerase</fullName>
    </alternativeName>
</protein>
<comment type="similarity">
    <text evidence="2">Belongs to the EIF-2B alpha/beta/delta subunits family. MtnA subfamily.</text>
</comment>
<dbReference type="NCBIfam" id="TIGR00512">
    <property type="entry name" value="salvage_mtnA"/>
    <property type="match status" value="1"/>
</dbReference>
<keyword evidence="2" id="KW-0028">Amino-acid biosynthesis</keyword>
<dbReference type="Gene3D" id="1.20.120.420">
    <property type="entry name" value="translation initiation factor eif-2b, domain 1"/>
    <property type="match status" value="1"/>
</dbReference>
<comment type="pathway">
    <text evidence="2">Amino-acid biosynthesis; L-methionine biosynthesis via salvage pathway; L-methionine from S-methyl-5-thio-alpha-D-ribose 1-phosphate: step 1/6.</text>
</comment>
<dbReference type="SUPFAM" id="SSF100950">
    <property type="entry name" value="NagB/RpiA/CoA transferase-like"/>
    <property type="match status" value="1"/>
</dbReference>
<keyword evidence="1 2" id="KW-0413">Isomerase</keyword>
<dbReference type="EMBL" id="JBITGY010000010">
    <property type="protein sequence ID" value="MFI6502725.1"/>
    <property type="molecule type" value="Genomic_DNA"/>
</dbReference>
<keyword evidence="4" id="KW-1185">Reference proteome</keyword>
<dbReference type="Pfam" id="PF01008">
    <property type="entry name" value="IF-2B"/>
    <property type="match status" value="1"/>
</dbReference>
<sequence>MRTIDWVDDAIELVDQTKLPDELVTLRITDVDTLIGAIGRLAVRGAPALGVAGAFGVVLARGDAAQIARLRAARPTAVNLAWAVDQVSALPPEQALEAALRIRDDDIAACVAMGERGAALLEGERVRVMTVCNTGGLACVERGTALGVIQTLHERGRLDEVLALETRPLLQGARLTTWELARMGAPHRLIVDSAGPYLLGRGGIDAVLIGADRIAANGDVANKIGSYALALGAERAGVPFIVVAPESTIDESTPNGDKITIEDRDPSEVTRVRGVRLAPKGTQALNPAFDVTPHDLITAIVTEKRVIKP</sequence>
<dbReference type="InterPro" id="IPR005251">
    <property type="entry name" value="IF-M1Pi"/>
</dbReference>
<evidence type="ECO:0000256" key="1">
    <source>
        <dbReference type="ARBA" id="ARBA00023235"/>
    </source>
</evidence>
<dbReference type="HAMAP" id="MF_01678">
    <property type="entry name" value="Salvage_MtnA"/>
    <property type="match status" value="1"/>
</dbReference>
<dbReference type="InterPro" id="IPR027363">
    <property type="entry name" value="M1Pi_N"/>
</dbReference>
<evidence type="ECO:0000256" key="2">
    <source>
        <dbReference type="HAMAP-Rule" id="MF_01678"/>
    </source>
</evidence>
<accession>A0ABW7Z3G9</accession>
<dbReference type="InterPro" id="IPR000649">
    <property type="entry name" value="IF-2B-related"/>
</dbReference>
<dbReference type="PANTHER" id="PTHR43475">
    <property type="entry name" value="METHYLTHIORIBOSE-1-PHOSPHATE ISOMERASE"/>
    <property type="match status" value="1"/>
</dbReference>
<evidence type="ECO:0000313" key="3">
    <source>
        <dbReference type="EMBL" id="MFI6502725.1"/>
    </source>
</evidence>
<evidence type="ECO:0000313" key="4">
    <source>
        <dbReference type="Proteomes" id="UP001612741"/>
    </source>
</evidence>
<keyword evidence="2" id="KW-0486">Methionine biosynthesis</keyword>
<dbReference type="InterPro" id="IPR042529">
    <property type="entry name" value="IF_2B-like_C"/>
</dbReference>
<feature type="binding site" evidence="2">
    <location>
        <position position="171"/>
    </location>
    <ligand>
        <name>substrate</name>
    </ligand>
</feature>
<dbReference type="InterPro" id="IPR011559">
    <property type="entry name" value="Initiation_fac_2B_a/b/d"/>
</dbReference>
<organism evidence="3 4">
    <name type="scientific">Nonomuraea typhae</name>
    <dbReference type="NCBI Taxonomy" id="2603600"/>
    <lineage>
        <taxon>Bacteria</taxon>
        <taxon>Bacillati</taxon>
        <taxon>Actinomycetota</taxon>
        <taxon>Actinomycetes</taxon>
        <taxon>Streptosporangiales</taxon>
        <taxon>Streptosporangiaceae</taxon>
        <taxon>Nonomuraea</taxon>
    </lineage>
</organism>
<feature type="site" description="Transition state stabilizer" evidence="2">
    <location>
        <position position="132"/>
    </location>
</feature>
<feature type="active site" description="Proton donor" evidence="2">
    <location>
        <position position="212"/>
    </location>
</feature>
<dbReference type="EC" id="5.3.1.23" evidence="2"/>
<proteinExistence type="inferred from homology"/>
<dbReference type="RefSeq" id="WP_397088205.1">
    <property type="nucleotide sequence ID" value="NZ_JBITGY010000010.1"/>
</dbReference>
<dbReference type="NCBIfam" id="TIGR00524">
    <property type="entry name" value="eIF-2B_rel"/>
    <property type="match status" value="1"/>
</dbReference>
<feature type="binding site" evidence="2">
    <location>
        <position position="74"/>
    </location>
    <ligand>
        <name>substrate</name>
    </ligand>
</feature>
<dbReference type="PANTHER" id="PTHR43475:SF1">
    <property type="entry name" value="METHYLTHIORIBOSE-1-PHOSPHATE ISOMERASE"/>
    <property type="match status" value="1"/>
</dbReference>
<dbReference type="InterPro" id="IPR037171">
    <property type="entry name" value="NagB/RpiA_transferase-like"/>
</dbReference>
<name>A0ABW7Z3G9_9ACTN</name>
<feature type="binding site" evidence="2">
    <location>
        <begin position="44"/>
        <end position="46"/>
    </location>
    <ligand>
        <name>substrate</name>
    </ligand>
</feature>
<comment type="function">
    <text evidence="2">Catalyzes the interconversion of methylthioribose-1-phosphate (MTR-1-P) into methylthioribulose-1-phosphate (MTRu-1-P).</text>
</comment>
<dbReference type="GO" id="GO:0046523">
    <property type="term" value="F:S-methyl-5-thioribose-1-phosphate isomerase activity"/>
    <property type="evidence" value="ECO:0007669"/>
    <property type="project" value="UniProtKB-EC"/>
</dbReference>
<gene>
    <name evidence="2 3" type="primary">mtnA</name>
    <name evidence="3" type="ORF">ACIBG2_35475</name>
</gene>
<comment type="caution">
    <text evidence="3">The sequence shown here is derived from an EMBL/GenBank/DDBJ whole genome shotgun (WGS) entry which is preliminary data.</text>
</comment>